<feature type="compositionally biased region" description="Basic residues" evidence="1">
    <location>
        <begin position="202"/>
        <end position="228"/>
    </location>
</feature>
<dbReference type="EMBL" id="GEEE01002044">
    <property type="protein sequence ID" value="JAP61181.1"/>
    <property type="molecule type" value="Transcribed_RNA"/>
</dbReference>
<feature type="compositionally biased region" description="Basic and acidic residues" evidence="1">
    <location>
        <begin position="192"/>
        <end position="201"/>
    </location>
</feature>
<evidence type="ECO:0000256" key="1">
    <source>
        <dbReference type="SAM" id="MobiDB-lite"/>
    </source>
</evidence>
<dbReference type="EMBL" id="GEEE01022838">
    <property type="protein sequence ID" value="JAP40387.1"/>
    <property type="molecule type" value="Transcribed_RNA"/>
</dbReference>
<feature type="region of interest" description="Disordered" evidence="1">
    <location>
        <begin position="184"/>
        <end position="228"/>
    </location>
</feature>
<protein>
    <submittedName>
        <fullName evidence="2">Uncharacterized protein</fullName>
    </submittedName>
</protein>
<reference evidence="2" key="1">
    <citation type="submission" date="2016-01" db="EMBL/GenBank/DDBJ databases">
        <title>Reference transcriptome for the parasite Schistocephalus solidus: insights into the molecular evolution of parasitism.</title>
        <authorList>
            <person name="Hebert F.O."/>
            <person name="Grambauer S."/>
            <person name="Barber I."/>
            <person name="Landry C.R."/>
            <person name="Aubin-Horth N."/>
        </authorList>
    </citation>
    <scope>NUCLEOTIDE SEQUENCE</scope>
</reference>
<accession>A0A0V0J786</accession>
<organism evidence="2">
    <name type="scientific">Schistocephalus solidus</name>
    <name type="common">Tapeworm</name>
    <dbReference type="NCBI Taxonomy" id="70667"/>
    <lineage>
        <taxon>Eukaryota</taxon>
        <taxon>Metazoa</taxon>
        <taxon>Spiralia</taxon>
        <taxon>Lophotrochozoa</taxon>
        <taxon>Platyhelminthes</taxon>
        <taxon>Cestoda</taxon>
        <taxon>Eucestoda</taxon>
        <taxon>Diphyllobothriidea</taxon>
        <taxon>Diphyllobothriidae</taxon>
        <taxon>Schistocephalus</taxon>
    </lineage>
</organism>
<feature type="region of interest" description="Disordered" evidence="1">
    <location>
        <begin position="1"/>
        <end position="41"/>
    </location>
</feature>
<evidence type="ECO:0000313" key="2">
    <source>
        <dbReference type="EMBL" id="JAP61181.1"/>
    </source>
</evidence>
<feature type="compositionally biased region" description="Basic residues" evidence="1">
    <location>
        <begin position="1"/>
        <end position="23"/>
    </location>
</feature>
<gene>
    <name evidence="2" type="ORF">TR90462</name>
</gene>
<dbReference type="AlphaFoldDB" id="A0A0V0J786"/>
<sequence length="228" mass="25260">MAKKEKKPKEKKPKKEKSKKDKGKRKDDEKHDQTRSVTKRVAVCGDEDTVRKVVSQSGKFKSDTDSAEVTINAENGMNGPTNVASGGDYDGVLCVYDIRSQQSYNFLKDQVMSAAKSKSTNAYLMVAAVGLEYRGSNERTLVPNQDLKSLAAANGAVCTELISSDANAMADGILSLFIRKNPQSVRQNANNPKEEDTTGRNEKKKKKDKKGKKEKKPKKEKKSKKNKK</sequence>
<feature type="compositionally biased region" description="Basic and acidic residues" evidence="1">
    <location>
        <begin position="24"/>
        <end position="34"/>
    </location>
</feature>
<proteinExistence type="predicted"/>
<name>A0A0V0J786_SCHSO</name>